<comment type="similarity">
    <text evidence="2">Belongs to the SKP1 family.</text>
</comment>
<feature type="non-terminal residue" evidence="4">
    <location>
        <position position="1"/>
    </location>
</feature>
<gene>
    <name evidence="4" type="ORF">MUK42_02284</name>
</gene>
<dbReference type="InterPro" id="IPR001232">
    <property type="entry name" value="SKP1-like"/>
</dbReference>
<evidence type="ECO:0000313" key="5">
    <source>
        <dbReference type="Proteomes" id="UP001055439"/>
    </source>
</evidence>
<comment type="pathway">
    <text evidence="1">Protein modification; protein ubiquitination.</text>
</comment>
<sequence length="88" mass="10360">QVFFYKYSQPAIKASKRDLRAIDSPEKREVEDVLTKVTKYWNQHAKGGDNEELQKFDEEFVKLDRSMLFEVIMATNYLDARPLLDLTS</sequence>
<reference evidence="4" key="1">
    <citation type="submission" date="2022-05" db="EMBL/GenBank/DDBJ databases">
        <title>The Musa troglodytarum L. genome provides insights into the mechanism of non-climacteric behaviour and enrichment of carotenoids.</title>
        <authorList>
            <person name="Wang J."/>
        </authorList>
    </citation>
    <scope>NUCLEOTIDE SEQUENCE</scope>
    <source>
        <tissue evidence="4">Leaf</tissue>
    </source>
</reference>
<dbReference type="AlphaFoldDB" id="A0A9E7EQL4"/>
<dbReference type="PANTHER" id="PTHR11165">
    <property type="entry name" value="SKP1"/>
    <property type="match status" value="1"/>
</dbReference>
<dbReference type="EMBL" id="CP097503">
    <property type="protein sequence ID" value="URD82120.1"/>
    <property type="molecule type" value="Genomic_DNA"/>
</dbReference>
<proteinExistence type="inferred from homology"/>
<dbReference type="GO" id="GO:0009867">
    <property type="term" value="P:jasmonic acid mediated signaling pathway"/>
    <property type="evidence" value="ECO:0007669"/>
    <property type="project" value="UniProtKB-ARBA"/>
</dbReference>
<dbReference type="OrthoDB" id="2342932at2759"/>
<name>A0A9E7EQL4_9LILI</name>
<dbReference type="InterPro" id="IPR016897">
    <property type="entry name" value="SKP1"/>
</dbReference>
<dbReference type="InterPro" id="IPR036296">
    <property type="entry name" value="SKP1-like_dim_sf"/>
</dbReference>
<dbReference type="SMART" id="SM00512">
    <property type="entry name" value="Skp1"/>
    <property type="match status" value="1"/>
</dbReference>
<dbReference type="Gene3D" id="3.30.710.10">
    <property type="entry name" value="Potassium Channel Kv1.1, Chain A"/>
    <property type="match status" value="1"/>
</dbReference>
<evidence type="ECO:0000256" key="1">
    <source>
        <dbReference type="ARBA" id="ARBA00004906"/>
    </source>
</evidence>
<evidence type="ECO:0000256" key="2">
    <source>
        <dbReference type="ARBA" id="ARBA00009993"/>
    </source>
</evidence>
<dbReference type="Proteomes" id="UP001055439">
    <property type="component" value="Chromosome 10"/>
</dbReference>
<dbReference type="SUPFAM" id="SSF81382">
    <property type="entry name" value="Skp1 dimerisation domain-like"/>
    <property type="match status" value="1"/>
</dbReference>
<evidence type="ECO:0000313" key="4">
    <source>
        <dbReference type="EMBL" id="URD82120.1"/>
    </source>
</evidence>
<protein>
    <submittedName>
        <fullName evidence="4">Uncharacterized protein</fullName>
    </submittedName>
</protein>
<accession>A0A9E7EQL4</accession>
<keyword evidence="3" id="KW-0833">Ubl conjugation pathway</keyword>
<dbReference type="GO" id="GO:0006511">
    <property type="term" value="P:ubiquitin-dependent protein catabolic process"/>
    <property type="evidence" value="ECO:0007669"/>
    <property type="project" value="InterPro"/>
</dbReference>
<keyword evidence="5" id="KW-1185">Reference proteome</keyword>
<organism evidence="4 5">
    <name type="scientific">Musa troglodytarum</name>
    <name type="common">fe'i banana</name>
    <dbReference type="NCBI Taxonomy" id="320322"/>
    <lineage>
        <taxon>Eukaryota</taxon>
        <taxon>Viridiplantae</taxon>
        <taxon>Streptophyta</taxon>
        <taxon>Embryophyta</taxon>
        <taxon>Tracheophyta</taxon>
        <taxon>Spermatophyta</taxon>
        <taxon>Magnoliopsida</taxon>
        <taxon>Liliopsida</taxon>
        <taxon>Zingiberales</taxon>
        <taxon>Musaceae</taxon>
        <taxon>Musa</taxon>
    </lineage>
</organism>
<evidence type="ECO:0000256" key="3">
    <source>
        <dbReference type="ARBA" id="ARBA00022786"/>
    </source>
</evidence>
<dbReference type="InterPro" id="IPR011333">
    <property type="entry name" value="SKP1/BTB/POZ_sf"/>
</dbReference>